<feature type="domain" description="Ataxin-10" evidence="4">
    <location>
        <begin position="507"/>
        <end position="599"/>
    </location>
</feature>
<feature type="region of interest" description="Disordered" evidence="3">
    <location>
        <begin position="292"/>
        <end position="314"/>
    </location>
</feature>
<feature type="compositionally biased region" description="Polar residues" evidence="3">
    <location>
        <begin position="223"/>
        <end position="242"/>
    </location>
</feature>
<dbReference type="PANTHER" id="PTHR13255:SF0">
    <property type="entry name" value="ATAXIN-10"/>
    <property type="match status" value="1"/>
</dbReference>
<accession>A0A383VNF2</accession>
<dbReference type="SUPFAM" id="SSF48371">
    <property type="entry name" value="ARM repeat"/>
    <property type="match status" value="1"/>
</dbReference>
<feature type="region of interest" description="Disordered" evidence="3">
    <location>
        <begin position="223"/>
        <end position="255"/>
    </location>
</feature>
<evidence type="ECO:0000259" key="4">
    <source>
        <dbReference type="Pfam" id="PF09759"/>
    </source>
</evidence>
<keyword evidence="2" id="KW-0131">Cell cycle</keyword>
<evidence type="ECO:0000313" key="5">
    <source>
        <dbReference type="EMBL" id="SZX67055.1"/>
    </source>
</evidence>
<dbReference type="EMBL" id="FNXT01000767">
    <property type="protein sequence ID" value="SZX67055.1"/>
    <property type="molecule type" value="Genomic_DNA"/>
</dbReference>
<organism evidence="5 6">
    <name type="scientific">Tetradesmus obliquus</name>
    <name type="common">Green alga</name>
    <name type="synonym">Acutodesmus obliquus</name>
    <dbReference type="NCBI Taxonomy" id="3088"/>
    <lineage>
        <taxon>Eukaryota</taxon>
        <taxon>Viridiplantae</taxon>
        <taxon>Chlorophyta</taxon>
        <taxon>core chlorophytes</taxon>
        <taxon>Chlorophyceae</taxon>
        <taxon>CS clade</taxon>
        <taxon>Sphaeropleales</taxon>
        <taxon>Scenedesmaceae</taxon>
        <taxon>Tetradesmus</taxon>
    </lineage>
</organism>
<gene>
    <name evidence="5" type="ORF">BQ4739_LOCUS7481</name>
</gene>
<evidence type="ECO:0000256" key="1">
    <source>
        <dbReference type="ARBA" id="ARBA00022618"/>
    </source>
</evidence>
<dbReference type="GO" id="GO:0005829">
    <property type="term" value="C:cytosol"/>
    <property type="evidence" value="ECO:0007669"/>
    <property type="project" value="TreeGrafter"/>
</dbReference>
<dbReference type="InterPro" id="IPR019156">
    <property type="entry name" value="Ataxin-10_domain"/>
</dbReference>
<keyword evidence="1" id="KW-0132">Cell division</keyword>
<dbReference type="GO" id="GO:0051301">
    <property type="term" value="P:cell division"/>
    <property type="evidence" value="ECO:0007669"/>
    <property type="project" value="UniProtKB-KW"/>
</dbReference>
<dbReference type="PANTHER" id="PTHR13255">
    <property type="entry name" value="ATAXIN-10"/>
    <property type="match status" value="1"/>
</dbReference>
<reference evidence="5 6" key="1">
    <citation type="submission" date="2016-10" db="EMBL/GenBank/DDBJ databases">
        <authorList>
            <person name="Cai Z."/>
        </authorList>
    </citation>
    <scope>NUCLEOTIDE SEQUENCE [LARGE SCALE GENOMIC DNA]</scope>
</reference>
<feature type="compositionally biased region" description="Low complexity" evidence="3">
    <location>
        <begin position="293"/>
        <end position="314"/>
    </location>
</feature>
<proteinExistence type="predicted"/>
<dbReference type="InterPro" id="IPR016024">
    <property type="entry name" value="ARM-type_fold"/>
</dbReference>
<name>A0A383VNF2_TETOB</name>
<protein>
    <recommendedName>
        <fullName evidence="4">Ataxin-10 domain-containing protein</fullName>
    </recommendedName>
</protein>
<sequence length="615" mass="64753">MTQQQQQQQQHQEQHQEQHLAECLQLSKTGSGRLQLIDSGELEALCVLASSVLPSWETNSSHIGGHGSAAPAQQALMLLRVLRNACAAGPAAAEVLQANAVHMHAAQLAAAIAQAQVQVTTLDPEQCKEQRLLLVTALQLVANMCAAAAEAAAAVWAVLFPDRLLKILAVLEVDVHEVAALVVLYCVRAGGSALADMTRAGAAAGSIWLRLLAPVMAASNSTADSSSLGSGGAPNQQQQQHDASGEAPPATTSGVDTTGNDNLCLLVKAVALQHDCLQQVMQCLQLSGEAADGDSSAAWSPADTGSSSSSSSSCSSQQAAALQSNIAHAVLLHIVEAEVGTVPNAEASPAGSQVDKAAQPEQQQQQQQQVLGWLACLVGLVEQLSRQISSAAAGCDSVVAHVLEATLQASVLVLRAVVGREDAGRGLLQYAAAAAASSGGSCGDCVSQLHSLGLTQLVLGMLQQLPPPPKLREKQQQQQQQQPAALQQQQQQPSQQQPSQQQPYAGYRADLVALLSNMLYGRRSIQDELLASGGVEVLLNNCNLDDTAPLAREWALWSVRNMCRDNEAVQQYIAQFTAVEAVQSAELERMGKELQLDRATNKLSLVDKPKQQPQQ</sequence>
<feature type="compositionally biased region" description="Low complexity" evidence="3">
    <location>
        <begin position="476"/>
        <end position="502"/>
    </location>
</feature>
<evidence type="ECO:0000256" key="2">
    <source>
        <dbReference type="ARBA" id="ARBA00023306"/>
    </source>
</evidence>
<dbReference type="Proteomes" id="UP000256970">
    <property type="component" value="Unassembled WGS sequence"/>
</dbReference>
<dbReference type="InterPro" id="IPR011989">
    <property type="entry name" value="ARM-like"/>
</dbReference>
<dbReference type="Gene3D" id="1.25.10.10">
    <property type="entry name" value="Leucine-rich Repeat Variant"/>
    <property type="match status" value="1"/>
</dbReference>
<evidence type="ECO:0000313" key="6">
    <source>
        <dbReference type="Proteomes" id="UP000256970"/>
    </source>
</evidence>
<dbReference type="AlphaFoldDB" id="A0A383VNF2"/>
<dbReference type="InterPro" id="IPR051374">
    <property type="entry name" value="Ataxin-10/CTR86_families"/>
</dbReference>
<keyword evidence="6" id="KW-1185">Reference proteome</keyword>
<dbReference type="STRING" id="3088.A0A383VNF2"/>
<dbReference type="Pfam" id="PF09759">
    <property type="entry name" value="Atx10homo_assoc"/>
    <property type="match status" value="1"/>
</dbReference>
<feature type="region of interest" description="Disordered" evidence="3">
    <location>
        <begin position="468"/>
        <end position="502"/>
    </location>
</feature>
<evidence type="ECO:0000256" key="3">
    <source>
        <dbReference type="SAM" id="MobiDB-lite"/>
    </source>
</evidence>